<protein>
    <recommendedName>
        <fullName evidence="3">DUF4283 domain-containing protein</fullName>
    </recommendedName>
</protein>
<evidence type="ECO:0000313" key="2">
    <source>
        <dbReference type="Proteomes" id="UP001459277"/>
    </source>
</evidence>
<proteinExistence type="predicted"/>
<dbReference type="InterPro" id="IPR040256">
    <property type="entry name" value="At4g02000-like"/>
</dbReference>
<dbReference type="AlphaFoldDB" id="A0AAW2CY46"/>
<dbReference type="PANTHER" id="PTHR31286:SF167">
    <property type="entry name" value="OS09G0268800 PROTEIN"/>
    <property type="match status" value="1"/>
</dbReference>
<sequence length="227" mass="26584">MGDNKLFFTFEDENDLERVLEHEPWTYDKYLVIFERVEVNVPISALSFQCIPFWVQIHDLPVYCLTPNFQDSIGSSLGTLLHMSDSKGKGSLRNFLRVKVKIDITKPLNKVRKVWSAGKLKSKGSLKKEDQQYSEWIRADGDQNFRKSSMVVVGYKPYSMGKKSHAKDNDYHQSNVEKYYTMNVNPKESTKSLQSVAMEKITLSLSPKRRKVQKLTRESWMLWIRYR</sequence>
<evidence type="ECO:0000313" key="1">
    <source>
        <dbReference type="EMBL" id="KAL0003012.1"/>
    </source>
</evidence>
<reference evidence="1 2" key="1">
    <citation type="submission" date="2024-01" db="EMBL/GenBank/DDBJ databases">
        <title>A telomere-to-telomere, gap-free genome of sweet tea (Lithocarpus litseifolius).</title>
        <authorList>
            <person name="Zhou J."/>
        </authorList>
    </citation>
    <scope>NUCLEOTIDE SEQUENCE [LARGE SCALE GENOMIC DNA]</scope>
    <source>
        <strain evidence="1">Zhou-2022a</strain>
        <tissue evidence="1">Leaf</tissue>
    </source>
</reference>
<name>A0AAW2CY46_9ROSI</name>
<dbReference type="PANTHER" id="PTHR31286">
    <property type="entry name" value="GLYCINE-RICH CELL WALL STRUCTURAL PROTEIN 1.8-LIKE"/>
    <property type="match status" value="1"/>
</dbReference>
<organism evidence="1 2">
    <name type="scientific">Lithocarpus litseifolius</name>
    <dbReference type="NCBI Taxonomy" id="425828"/>
    <lineage>
        <taxon>Eukaryota</taxon>
        <taxon>Viridiplantae</taxon>
        <taxon>Streptophyta</taxon>
        <taxon>Embryophyta</taxon>
        <taxon>Tracheophyta</taxon>
        <taxon>Spermatophyta</taxon>
        <taxon>Magnoliopsida</taxon>
        <taxon>eudicotyledons</taxon>
        <taxon>Gunneridae</taxon>
        <taxon>Pentapetalae</taxon>
        <taxon>rosids</taxon>
        <taxon>fabids</taxon>
        <taxon>Fagales</taxon>
        <taxon>Fagaceae</taxon>
        <taxon>Lithocarpus</taxon>
    </lineage>
</organism>
<evidence type="ECO:0008006" key="3">
    <source>
        <dbReference type="Google" id="ProtNLM"/>
    </source>
</evidence>
<keyword evidence="2" id="KW-1185">Reference proteome</keyword>
<accession>A0AAW2CY46</accession>
<dbReference type="EMBL" id="JAZDWU010000005">
    <property type="protein sequence ID" value="KAL0003012.1"/>
    <property type="molecule type" value="Genomic_DNA"/>
</dbReference>
<comment type="caution">
    <text evidence="1">The sequence shown here is derived from an EMBL/GenBank/DDBJ whole genome shotgun (WGS) entry which is preliminary data.</text>
</comment>
<dbReference type="Proteomes" id="UP001459277">
    <property type="component" value="Unassembled WGS sequence"/>
</dbReference>
<gene>
    <name evidence="1" type="ORF">SO802_016793</name>
</gene>